<accession>A0A2U3E6G9</accession>
<name>A0A2U3E6G9_PURLI</name>
<dbReference type="PROSITE" id="PS50850">
    <property type="entry name" value="MFS"/>
    <property type="match status" value="1"/>
</dbReference>
<sequence length="582" mass="62062">MMAAEHLSTSSLGHVATSEGPGSENGKVPEEKARFGGVRRTILFIACDSLLTSASVTVGLDTSIVSTALITISHELDDFVNAPWIVLAYLLTYMGFAVCISKLSDIYGRRNMLILSWILFISFSLGCALSKNMTTLIICRAFQGIGASGMYSLTQIALMEVGPVDKPALIGAAIGATLATAFVLGPLLGGVITHFSNWKWIFYINLPCGLVTLLPIAYCWPAESVDSLISWRSFTRIDFLGSASLFCSSSLLIFAIQQAGSETYAWDSDVVIAALTLSSVCCVGFVAWETFLSSKKFGRVEPIFPMRLVGLRVYVAGLFLTLLAGFPYISLSIVIPERFQIAGGDNVLMAGVHLLPLLVGCALGSFIGGAVSSKRNNTGFTLVGSACFQLLGVGLLTTVTTSDSRQAAQYGYQAIFGLGVGMSFSAATIMTSILAADPSVRASAQGAIAQARVFGGCIGLAICTVMFNDHVNSDLGDILTPSQIDDLLRSPLSSLRLPEDLRKKVTSAYVAAFGQEVQVMMVVCAAMVIVSLFTLERHPTPLENRTAAVRLSPSAKGRNSSTRSSDSHTEMYNLLNRRAQTC</sequence>
<keyword evidence="4 6" id="KW-0472">Membrane</keyword>
<dbReference type="PANTHER" id="PTHR23501:SF43">
    <property type="entry name" value="MULTIDRUG TRANSPORTER, PUTATIVE (AFU_ORTHOLOGUE AFUA_6G03040)-RELATED"/>
    <property type="match status" value="1"/>
</dbReference>
<organism evidence="8 9">
    <name type="scientific">Purpureocillium lilacinum</name>
    <name type="common">Paecilomyces lilacinus</name>
    <dbReference type="NCBI Taxonomy" id="33203"/>
    <lineage>
        <taxon>Eukaryota</taxon>
        <taxon>Fungi</taxon>
        <taxon>Dikarya</taxon>
        <taxon>Ascomycota</taxon>
        <taxon>Pezizomycotina</taxon>
        <taxon>Sordariomycetes</taxon>
        <taxon>Hypocreomycetidae</taxon>
        <taxon>Hypocreales</taxon>
        <taxon>Ophiocordycipitaceae</taxon>
        <taxon>Purpureocillium</taxon>
    </lineage>
</organism>
<evidence type="ECO:0000256" key="5">
    <source>
        <dbReference type="SAM" id="MobiDB-lite"/>
    </source>
</evidence>
<evidence type="ECO:0000256" key="2">
    <source>
        <dbReference type="ARBA" id="ARBA00022692"/>
    </source>
</evidence>
<feature type="transmembrane region" description="Helical" evidence="6">
    <location>
        <begin position="42"/>
        <end position="70"/>
    </location>
</feature>
<feature type="transmembrane region" description="Helical" evidence="6">
    <location>
        <begin position="379"/>
        <end position="399"/>
    </location>
</feature>
<dbReference type="PANTHER" id="PTHR23501">
    <property type="entry name" value="MAJOR FACILITATOR SUPERFAMILY"/>
    <property type="match status" value="1"/>
</dbReference>
<feature type="transmembrane region" description="Helical" evidence="6">
    <location>
        <begin position="347"/>
        <end position="367"/>
    </location>
</feature>
<dbReference type="Proteomes" id="UP000245956">
    <property type="component" value="Unassembled WGS sequence"/>
</dbReference>
<evidence type="ECO:0000256" key="4">
    <source>
        <dbReference type="ARBA" id="ARBA00023136"/>
    </source>
</evidence>
<evidence type="ECO:0000256" key="1">
    <source>
        <dbReference type="ARBA" id="ARBA00004141"/>
    </source>
</evidence>
<dbReference type="InterPro" id="IPR036259">
    <property type="entry name" value="MFS_trans_sf"/>
</dbReference>
<gene>
    <name evidence="8" type="ORF">PCL_00213</name>
</gene>
<dbReference type="GO" id="GO:0005886">
    <property type="term" value="C:plasma membrane"/>
    <property type="evidence" value="ECO:0007669"/>
    <property type="project" value="TreeGrafter"/>
</dbReference>
<feature type="region of interest" description="Disordered" evidence="5">
    <location>
        <begin position="1"/>
        <end position="30"/>
    </location>
</feature>
<reference evidence="8 9" key="1">
    <citation type="journal article" date="2016" name="Front. Microbiol.">
        <title>Genome and transcriptome sequences reveal the specific parasitism of the nematophagous Purpureocillium lilacinum 36-1.</title>
        <authorList>
            <person name="Xie J."/>
            <person name="Li S."/>
            <person name="Mo C."/>
            <person name="Xiao X."/>
            <person name="Peng D."/>
            <person name="Wang G."/>
            <person name="Xiao Y."/>
        </authorList>
    </citation>
    <scope>NUCLEOTIDE SEQUENCE [LARGE SCALE GENOMIC DNA]</scope>
    <source>
        <strain evidence="8 9">36-1</strain>
    </source>
</reference>
<dbReference type="SUPFAM" id="SSF103473">
    <property type="entry name" value="MFS general substrate transporter"/>
    <property type="match status" value="1"/>
</dbReference>
<protein>
    <submittedName>
        <fullName evidence="8">Major facilitator superfamily domain, general substrate transporter</fullName>
    </submittedName>
</protein>
<dbReference type="Pfam" id="PF07690">
    <property type="entry name" value="MFS_1"/>
    <property type="match status" value="1"/>
</dbReference>
<comment type="subcellular location">
    <subcellularLocation>
        <location evidence="1">Membrane</location>
        <topology evidence="1">Multi-pass membrane protein</topology>
    </subcellularLocation>
</comment>
<evidence type="ECO:0000259" key="7">
    <source>
        <dbReference type="PROSITE" id="PS50850"/>
    </source>
</evidence>
<feature type="transmembrane region" description="Helical" evidence="6">
    <location>
        <begin position="313"/>
        <end position="335"/>
    </location>
</feature>
<dbReference type="AlphaFoldDB" id="A0A2U3E6G9"/>
<dbReference type="InterPro" id="IPR020846">
    <property type="entry name" value="MFS_dom"/>
</dbReference>
<feature type="transmembrane region" description="Helical" evidence="6">
    <location>
        <begin position="271"/>
        <end position="292"/>
    </location>
</feature>
<feature type="region of interest" description="Disordered" evidence="5">
    <location>
        <begin position="549"/>
        <end position="573"/>
    </location>
</feature>
<keyword evidence="2 6" id="KW-0812">Transmembrane</keyword>
<evidence type="ECO:0000256" key="3">
    <source>
        <dbReference type="ARBA" id="ARBA00022989"/>
    </source>
</evidence>
<feature type="transmembrane region" description="Helical" evidence="6">
    <location>
        <begin position="447"/>
        <end position="467"/>
    </location>
</feature>
<dbReference type="EMBL" id="LCWV01000010">
    <property type="protein sequence ID" value="PWI70069.1"/>
    <property type="molecule type" value="Genomic_DNA"/>
</dbReference>
<feature type="transmembrane region" description="Helical" evidence="6">
    <location>
        <begin position="411"/>
        <end position="435"/>
    </location>
</feature>
<evidence type="ECO:0000313" key="8">
    <source>
        <dbReference type="EMBL" id="PWI70069.1"/>
    </source>
</evidence>
<proteinExistence type="predicted"/>
<dbReference type="InterPro" id="IPR011701">
    <property type="entry name" value="MFS"/>
</dbReference>
<feature type="transmembrane region" description="Helical" evidence="6">
    <location>
        <begin position="168"/>
        <end position="188"/>
    </location>
</feature>
<feature type="transmembrane region" description="Helical" evidence="6">
    <location>
        <begin position="112"/>
        <end position="129"/>
    </location>
</feature>
<dbReference type="InterPro" id="IPR005829">
    <property type="entry name" value="Sugar_transporter_CS"/>
</dbReference>
<dbReference type="GO" id="GO:0022857">
    <property type="term" value="F:transmembrane transporter activity"/>
    <property type="evidence" value="ECO:0007669"/>
    <property type="project" value="InterPro"/>
</dbReference>
<feature type="transmembrane region" description="Helical" evidence="6">
    <location>
        <begin position="82"/>
        <end position="100"/>
    </location>
</feature>
<evidence type="ECO:0000256" key="6">
    <source>
        <dbReference type="SAM" id="Phobius"/>
    </source>
</evidence>
<feature type="domain" description="Major facilitator superfamily (MFS) profile" evidence="7">
    <location>
        <begin position="47"/>
        <end position="542"/>
    </location>
</feature>
<feature type="transmembrane region" description="Helical" evidence="6">
    <location>
        <begin position="200"/>
        <end position="218"/>
    </location>
</feature>
<comment type="caution">
    <text evidence="8">The sequence shown here is derived from an EMBL/GenBank/DDBJ whole genome shotgun (WGS) entry which is preliminary data.</text>
</comment>
<feature type="transmembrane region" description="Helical" evidence="6">
    <location>
        <begin position="517"/>
        <end position="535"/>
    </location>
</feature>
<dbReference type="PROSITE" id="PS00216">
    <property type="entry name" value="SUGAR_TRANSPORT_1"/>
    <property type="match status" value="1"/>
</dbReference>
<dbReference type="Gene3D" id="1.20.1250.20">
    <property type="entry name" value="MFS general substrate transporter like domains"/>
    <property type="match status" value="1"/>
</dbReference>
<evidence type="ECO:0000313" key="9">
    <source>
        <dbReference type="Proteomes" id="UP000245956"/>
    </source>
</evidence>
<keyword evidence="3 6" id="KW-1133">Transmembrane helix</keyword>